<dbReference type="AlphaFoldDB" id="A0AA40BD12"/>
<feature type="compositionally biased region" description="Low complexity" evidence="1">
    <location>
        <begin position="43"/>
        <end position="53"/>
    </location>
</feature>
<comment type="caution">
    <text evidence="2">The sequence shown here is derived from an EMBL/GenBank/DDBJ whole genome shotgun (WGS) entry which is preliminary data.</text>
</comment>
<feature type="region of interest" description="Disordered" evidence="1">
    <location>
        <begin position="86"/>
        <end position="143"/>
    </location>
</feature>
<dbReference type="Proteomes" id="UP001172102">
    <property type="component" value="Unassembled WGS sequence"/>
</dbReference>
<feature type="compositionally biased region" description="Polar residues" evidence="1">
    <location>
        <begin position="182"/>
        <end position="196"/>
    </location>
</feature>
<feature type="region of interest" description="Disordered" evidence="1">
    <location>
        <begin position="161"/>
        <end position="198"/>
    </location>
</feature>
<sequence length="375" mass="41438">MSQTMRRHTFFPGGSAYSLTSTGYAVQPVGVLLHSAGHLTAASPSHHSPSQPSFYHEPPKPVKRRPIPPRPQLSPLVIPVTASARPVHITHPPPHTHQPPQQHARQQHPQPPRHPAPPQHHPPPVPSTHQQQKQQQQQDSASDEIDSFQYQYPCMLPPSAITLHPPPIGTSSPRYSLPALLPSSQTQTAPAPSLQRSKPYLLSRRERLRGGRSPARRARRVEDRHLAVGDGRDSYDDVSREVLDVVRRPRGSLEEAAGEAWYDVVEHSVAAGRVWEGGEEDEEEGERTPVGAIETPLEYRARQAAALHDLLGLVLGEETPVVVAAAVGGKRKMVHDGRDAVFEEERELAARGFMKVSAEEYLSEVRNVRWIAFGA</sequence>
<organism evidence="2 3">
    <name type="scientific">Lasiosphaeris hirsuta</name>
    <dbReference type="NCBI Taxonomy" id="260670"/>
    <lineage>
        <taxon>Eukaryota</taxon>
        <taxon>Fungi</taxon>
        <taxon>Dikarya</taxon>
        <taxon>Ascomycota</taxon>
        <taxon>Pezizomycotina</taxon>
        <taxon>Sordariomycetes</taxon>
        <taxon>Sordariomycetidae</taxon>
        <taxon>Sordariales</taxon>
        <taxon>Lasiosphaeriaceae</taxon>
        <taxon>Lasiosphaeris</taxon>
    </lineage>
</organism>
<feature type="compositionally biased region" description="Pro residues" evidence="1">
    <location>
        <begin position="109"/>
        <end position="126"/>
    </location>
</feature>
<proteinExistence type="predicted"/>
<dbReference type="EMBL" id="JAUKUA010000001">
    <property type="protein sequence ID" value="KAK0731967.1"/>
    <property type="molecule type" value="Genomic_DNA"/>
</dbReference>
<evidence type="ECO:0000256" key="1">
    <source>
        <dbReference type="SAM" id="MobiDB-lite"/>
    </source>
</evidence>
<reference evidence="2" key="1">
    <citation type="submission" date="2023-06" db="EMBL/GenBank/DDBJ databases">
        <title>Genome-scale phylogeny and comparative genomics of the fungal order Sordariales.</title>
        <authorList>
            <consortium name="Lawrence Berkeley National Laboratory"/>
            <person name="Hensen N."/>
            <person name="Bonometti L."/>
            <person name="Westerberg I."/>
            <person name="Brannstrom I.O."/>
            <person name="Guillou S."/>
            <person name="Cros-Aarteil S."/>
            <person name="Calhoun S."/>
            <person name="Haridas S."/>
            <person name="Kuo A."/>
            <person name="Mondo S."/>
            <person name="Pangilinan J."/>
            <person name="Riley R."/>
            <person name="Labutti K."/>
            <person name="Andreopoulos B."/>
            <person name="Lipzen A."/>
            <person name="Chen C."/>
            <person name="Yanf M."/>
            <person name="Daum C."/>
            <person name="Ng V."/>
            <person name="Clum A."/>
            <person name="Steindorff A."/>
            <person name="Ohm R."/>
            <person name="Martin F."/>
            <person name="Silar P."/>
            <person name="Natvig D."/>
            <person name="Lalanne C."/>
            <person name="Gautier V."/>
            <person name="Ament-Velasquez S.L."/>
            <person name="Kruys A."/>
            <person name="Hutchinson M.I."/>
            <person name="Powell A.J."/>
            <person name="Barry K."/>
            <person name="Miller A.N."/>
            <person name="Grigoriev I.V."/>
            <person name="Debuchy R."/>
            <person name="Gladieux P."/>
            <person name="Thoren M.H."/>
            <person name="Johannesson H."/>
        </authorList>
    </citation>
    <scope>NUCLEOTIDE SEQUENCE</scope>
    <source>
        <strain evidence="2">SMH4607-1</strain>
    </source>
</reference>
<feature type="compositionally biased region" description="Low complexity" evidence="1">
    <location>
        <begin position="98"/>
        <end position="108"/>
    </location>
</feature>
<evidence type="ECO:0000313" key="3">
    <source>
        <dbReference type="Proteomes" id="UP001172102"/>
    </source>
</evidence>
<gene>
    <name evidence="2" type="ORF">B0H67DRAFT_549625</name>
</gene>
<protein>
    <submittedName>
        <fullName evidence="2">Uncharacterized protein</fullName>
    </submittedName>
</protein>
<name>A0AA40BD12_9PEZI</name>
<accession>A0AA40BD12</accession>
<keyword evidence="3" id="KW-1185">Reference proteome</keyword>
<evidence type="ECO:0000313" key="2">
    <source>
        <dbReference type="EMBL" id="KAK0731967.1"/>
    </source>
</evidence>
<feature type="region of interest" description="Disordered" evidence="1">
    <location>
        <begin position="40"/>
        <end position="74"/>
    </location>
</feature>
<feature type="compositionally biased region" description="Low complexity" evidence="1">
    <location>
        <begin position="127"/>
        <end position="138"/>
    </location>
</feature>